<comment type="caution">
    <text evidence="1">The sequence shown here is derived from an EMBL/GenBank/DDBJ whole genome shotgun (WGS) entry which is preliminary data.</text>
</comment>
<dbReference type="GO" id="GO:0106300">
    <property type="term" value="P:protein-DNA covalent cross-linking repair"/>
    <property type="evidence" value="ECO:0007669"/>
    <property type="project" value="InterPro"/>
</dbReference>
<dbReference type="SUPFAM" id="SSF143081">
    <property type="entry name" value="BB1717-like"/>
    <property type="match status" value="1"/>
</dbReference>
<organism evidence="1 3">
    <name type="scientific">Rufibacter glacialis</name>
    <dbReference type="NCBI Taxonomy" id="1259555"/>
    <lineage>
        <taxon>Bacteria</taxon>
        <taxon>Pseudomonadati</taxon>
        <taxon>Bacteroidota</taxon>
        <taxon>Cytophagia</taxon>
        <taxon>Cytophagales</taxon>
        <taxon>Hymenobacteraceae</taxon>
        <taxon>Rufibacter</taxon>
    </lineage>
</organism>
<dbReference type="Proteomes" id="UP000323866">
    <property type="component" value="Unassembled WGS sequence"/>
</dbReference>
<proteinExistence type="predicted"/>
<reference evidence="2 4" key="3">
    <citation type="submission" date="2024-08" db="EMBL/GenBank/DDBJ databases">
        <authorList>
            <person name="Wei W."/>
        </authorList>
    </citation>
    <scope>NUCLEOTIDE SEQUENCE [LARGE SCALE GENOMIC DNA]</scope>
    <source>
        <strain evidence="2 4">XU2</strain>
    </source>
</reference>
<dbReference type="RefSeq" id="WP_149099567.1">
    <property type="nucleotide sequence ID" value="NZ_BMMG01000005.1"/>
</dbReference>
<name>A0A5M8QCJ1_9BACT</name>
<dbReference type="InterPro" id="IPR036590">
    <property type="entry name" value="SRAP-like"/>
</dbReference>
<gene>
    <name evidence="2" type="ORF">ACD591_08395</name>
    <name evidence="1" type="ORF">FOE74_15715</name>
</gene>
<keyword evidence="4" id="KW-1185">Reference proteome</keyword>
<dbReference type="InterPro" id="IPR003738">
    <property type="entry name" value="SRAP"/>
</dbReference>
<dbReference type="Proteomes" id="UP001570846">
    <property type="component" value="Unassembled WGS sequence"/>
</dbReference>
<dbReference type="Gene3D" id="3.90.1680.10">
    <property type="entry name" value="SOS response associated peptidase-like"/>
    <property type="match status" value="1"/>
</dbReference>
<reference evidence="1 3" key="2">
    <citation type="submission" date="2019-09" db="EMBL/GenBank/DDBJ databases">
        <title>A bacterium isolated from glacier soil.</title>
        <authorList>
            <person name="Liu Q."/>
        </authorList>
    </citation>
    <scope>NUCLEOTIDE SEQUENCE [LARGE SCALE GENOMIC DNA]</scope>
    <source>
        <strain evidence="1 3">MDT1-10-3</strain>
    </source>
</reference>
<protein>
    <submittedName>
        <fullName evidence="1 2">SOS response-associated peptidase</fullName>
    </submittedName>
</protein>
<evidence type="ECO:0000313" key="4">
    <source>
        <dbReference type="Proteomes" id="UP001570846"/>
    </source>
</evidence>
<evidence type="ECO:0000313" key="1">
    <source>
        <dbReference type="EMBL" id="KAA6432536.1"/>
    </source>
</evidence>
<dbReference type="Pfam" id="PF02586">
    <property type="entry name" value="SRAP"/>
    <property type="match status" value="1"/>
</dbReference>
<dbReference type="GO" id="GO:0003697">
    <property type="term" value="F:single-stranded DNA binding"/>
    <property type="evidence" value="ECO:0007669"/>
    <property type="project" value="InterPro"/>
</dbReference>
<accession>A0A5M8QCJ1</accession>
<evidence type="ECO:0000313" key="2">
    <source>
        <dbReference type="EMBL" id="MFA1771307.1"/>
    </source>
</evidence>
<dbReference type="OrthoDB" id="9782620at2"/>
<dbReference type="EMBL" id="VKKZ01000022">
    <property type="protein sequence ID" value="KAA6432536.1"/>
    <property type="molecule type" value="Genomic_DNA"/>
</dbReference>
<dbReference type="AlphaFoldDB" id="A0A5M8QCJ1"/>
<reference evidence="1 3" key="1">
    <citation type="submission" date="2019-07" db="EMBL/GenBank/DDBJ databases">
        <authorList>
            <person name="Qu J.-H."/>
        </authorList>
    </citation>
    <scope>NUCLEOTIDE SEQUENCE [LARGE SCALE GENOMIC DNA]</scope>
    <source>
        <strain evidence="1 3">MDT1-10-3</strain>
    </source>
</reference>
<dbReference type="EMBL" id="JBGOGF010000004">
    <property type="protein sequence ID" value="MFA1771307.1"/>
    <property type="molecule type" value="Genomic_DNA"/>
</dbReference>
<sequence>MAFTVLPPKDVGRPLPLNVKTSLRNLLSPKRCLVPADGFYEWMAPPQGKLPHRFQLKNEKLFSFGFICFGMDWQVNSTPYR</sequence>
<evidence type="ECO:0000313" key="3">
    <source>
        <dbReference type="Proteomes" id="UP000323866"/>
    </source>
</evidence>